<protein>
    <recommendedName>
        <fullName evidence="3">Response regulatory domain-containing protein</fullName>
    </recommendedName>
</protein>
<proteinExistence type="predicted"/>
<organism evidence="1 2">
    <name type="scientific">Novosphingobium aerophilum</name>
    <dbReference type="NCBI Taxonomy" id="2839843"/>
    <lineage>
        <taxon>Bacteria</taxon>
        <taxon>Pseudomonadati</taxon>
        <taxon>Pseudomonadota</taxon>
        <taxon>Alphaproteobacteria</taxon>
        <taxon>Sphingomonadales</taxon>
        <taxon>Sphingomonadaceae</taxon>
        <taxon>Novosphingobium</taxon>
    </lineage>
</organism>
<evidence type="ECO:0000313" key="2">
    <source>
        <dbReference type="Proteomes" id="UP000520156"/>
    </source>
</evidence>
<dbReference type="Gene3D" id="3.40.50.2300">
    <property type="match status" value="1"/>
</dbReference>
<gene>
    <name evidence="1" type="ORF">H7F49_10760</name>
</gene>
<accession>A0A7X1F877</accession>
<dbReference type="Proteomes" id="UP000520156">
    <property type="component" value="Unassembled WGS sequence"/>
</dbReference>
<dbReference type="EMBL" id="JACLAU010000015">
    <property type="protein sequence ID" value="MBC2652187.1"/>
    <property type="molecule type" value="Genomic_DNA"/>
</dbReference>
<dbReference type="AlphaFoldDB" id="A0A7X1F877"/>
<name>A0A7X1F877_9SPHN</name>
<dbReference type="RefSeq" id="WP_185683602.1">
    <property type="nucleotide sequence ID" value="NZ_JACLAU010000015.1"/>
</dbReference>
<comment type="caution">
    <text evidence="1">The sequence shown here is derived from an EMBL/GenBank/DDBJ whole genome shotgun (WGS) entry which is preliminary data.</text>
</comment>
<reference evidence="1 2" key="1">
    <citation type="submission" date="2020-08" db="EMBL/GenBank/DDBJ databases">
        <title>The genome sequence of Novosphingobium flavum 4Y4.</title>
        <authorList>
            <person name="Liu Y."/>
        </authorList>
    </citation>
    <scope>NUCLEOTIDE SEQUENCE [LARGE SCALE GENOMIC DNA]</scope>
    <source>
        <strain evidence="1 2">4Y4</strain>
    </source>
</reference>
<evidence type="ECO:0008006" key="3">
    <source>
        <dbReference type="Google" id="ProtNLM"/>
    </source>
</evidence>
<evidence type="ECO:0000313" key="1">
    <source>
        <dbReference type="EMBL" id="MBC2652187.1"/>
    </source>
</evidence>
<sequence>MHRSPPDAAILDVQLADGEVFPLADELVRLGVPIIFHSGHADGRLLHDRYPGARSASKPCPSDLIAGFLREATAAPHRTGTAERH</sequence>
<keyword evidence="2" id="KW-1185">Reference proteome</keyword>